<keyword evidence="3" id="KW-1185">Reference proteome</keyword>
<organism evidence="2 3">
    <name type="scientific">Candidatus Symbiobacter mobilis CR</name>
    <dbReference type="NCBI Taxonomy" id="946483"/>
    <lineage>
        <taxon>Bacteria</taxon>
        <taxon>Pseudomonadati</taxon>
        <taxon>Pseudomonadota</taxon>
        <taxon>Betaproteobacteria</taxon>
        <taxon>Burkholderiales</taxon>
        <taxon>Comamonadaceae</taxon>
    </lineage>
</organism>
<reference evidence="2 3" key="1">
    <citation type="journal article" date="2013" name="Genome Biol.">
        <title>Genomic analysis reveals key aspects of prokaryotic symbiosis in the phototrophic consortium "Chlorochromatium aggregatum".</title>
        <authorList>
            <person name="Liu Z."/>
            <person name="Muller J."/>
            <person name="Li T."/>
            <person name="Alvey R.M."/>
            <person name="Vogl K."/>
            <person name="Frigaard N.U."/>
            <person name="Rockwell N.C."/>
            <person name="Boyd E.S."/>
            <person name="Tomsho L.P."/>
            <person name="Schuster S.C."/>
            <person name="Henke P."/>
            <person name="Rohde M."/>
            <person name="Overmann J."/>
            <person name="Bryant D.A."/>
        </authorList>
    </citation>
    <scope>NUCLEOTIDE SEQUENCE [LARGE SCALE GENOMIC DNA]</scope>
    <source>
        <strain evidence="2">CR</strain>
    </source>
</reference>
<feature type="compositionally biased region" description="Basic and acidic residues" evidence="1">
    <location>
        <begin position="169"/>
        <end position="182"/>
    </location>
</feature>
<dbReference type="RefSeq" id="WP_022773418.1">
    <property type="nucleotide sequence ID" value="NC_022576.1"/>
</dbReference>
<dbReference type="eggNOG" id="COG1373">
    <property type="taxonomic scope" value="Bacteria"/>
</dbReference>
<evidence type="ECO:0000313" key="3">
    <source>
        <dbReference type="Proteomes" id="UP000017184"/>
    </source>
</evidence>
<dbReference type="KEGG" id="cbx:Cenrod_1559"/>
<protein>
    <submittedName>
        <fullName evidence="2">Uncharacterized protein</fullName>
    </submittedName>
</protein>
<dbReference type="AlphaFoldDB" id="U5NBT4"/>
<dbReference type="OrthoDB" id="9778168at2"/>
<proteinExistence type="predicted"/>
<name>U5NBT4_9BURK</name>
<evidence type="ECO:0000256" key="1">
    <source>
        <dbReference type="SAM" id="MobiDB-lite"/>
    </source>
</evidence>
<gene>
    <name evidence="2" type="ORF">Cenrod_1559</name>
</gene>
<dbReference type="STRING" id="946483.Cenrod_1559"/>
<dbReference type="HOGENOM" id="CLU_1400269_0_0_4"/>
<feature type="region of interest" description="Disordered" evidence="1">
    <location>
        <begin position="160"/>
        <end position="194"/>
    </location>
</feature>
<evidence type="ECO:0000313" key="2">
    <source>
        <dbReference type="EMBL" id="AGX87644.1"/>
    </source>
</evidence>
<dbReference type="EMBL" id="CP004885">
    <property type="protein sequence ID" value="AGX87644.1"/>
    <property type="molecule type" value="Genomic_DNA"/>
</dbReference>
<sequence length="194" mass="21259">MVRNPEPTFQRAQAAVLAGRLNKPRRCIHVVAGPRQVDKSTLVQQVTATLPQPVRYASADKPTRRGLDTAHPAGGRRRHRAGGFFAASRCALGGRVIKGFDCGFRFNVNGDSGSVTEWSVLRVLRAKELVEVHSCPCGENEVSLARLVCHSSAVFERTVPPGLSPSGQRLHDESRRTHREELVPSGLLRHMNAN</sequence>
<dbReference type="Proteomes" id="UP000017184">
    <property type="component" value="Chromosome"/>
</dbReference>
<accession>U5NBT4</accession>